<dbReference type="InterPro" id="IPR016007">
    <property type="entry name" value="Alpha_rhamnosid"/>
</dbReference>
<dbReference type="InterPro" id="IPR008902">
    <property type="entry name" value="Rhamnosid_concanavalin"/>
</dbReference>
<evidence type="ECO:0000259" key="1">
    <source>
        <dbReference type="Pfam" id="PF05592"/>
    </source>
</evidence>
<gene>
    <name evidence="4" type="ORF">EZS26_003095</name>
</gene>
<dbReference type="InterPro" id="IPR008979">
    <property type="entry name" value="Galactose-bd-like_sf"/>
</dbReference>
<dbReference type="InterPro" id="IPR013783">
    <property type="entry name" value="Ig-like_fold"/>
</dbReference>
<feature type="domain" description="Alpha-L-rhamnosidase concanavalin-like" evidence="1">
    <location>
        <begin position="286"/>
        <end position="374"/>
    </location>
</feature>
<dbReference type="Gene3D" id="2.60.40.10">
    <property type="entry name" value="Immunoglobulins"/>
    <property type="match status" value="1"/>
</dbReference>
<feature type="domain" description="Alpha-L-rhamnosidase six-hairpin glycosidase" evidence="3">
    <location>
        <begin position="380"/>
        <end position="471"/>
    </location>
</feature>
<evidence type="ECO:0008006" key="6">
    <source>
        <dbReference type="Google" id="ProtNLM"/>
    </source>
</evidence>
<proteinExistence type="predicted"/>
<dbReference type="Pfam" id="PF08531">
    <property type="entry name" value="Bac_rhamnosid_N"/>
    <property type="match status" value="1"/>
</dbReference>
<organism evidence="4 5">
    <name type="scientific">Candidatus Ordinivivax streblomastigis</name>
    <dbReference type="NCBI Taxonomy" id="2540710"/>
    <lineage>
        <taxon>Bacteria</taxon>
        <taxon>Pseudomonadati</taxon>
        <taxon>Bacteroidota</taxon>
        <taxon>Bacteroidia</taxon>
        <taxon>Bacteroidales</taxon>
        <taxon>Candidatus Ordinivivax</taxon>
    </lineage>
</organism>
<dbReference type="Pfam" id="PF17389">
    <property type="entry name" value="Bac_rhamnosid6H"/>
    <property type="match status" value="1"/>
</dbReference>
<dbReference type="Proteomes" id="UP000324575">
    <property type="component" value="Unassembled WGS sequence"/>
</dbReference>
<reference evidence="4 5" key="1">
    <citation type="submission" date="2019-03" db="EMBL/GenBank/DDBJ databases">
        <title>Single cell metagenomics reveals metabolic interactions within the superorganism composed of flagellate Streblomastix strix and complex community of Bacteroidetes bacteria on its surface.</title>
        <authorList>
            <person name="Treitli S.C."/>
            <person name="Kolisko M."/>
            <person name="Husnik F."/>
            <person name="Keeling P."/>
            <person name="Hampl V."/>
        </authorList>
    </citation>
    <scope>NUCLEOTIDE SEQUENCE [LARGE SCALE GENOMIC DNA]</scope>
    <source>
        <strain evidence="4">St1</strain>
    </source>
</reference>
<evidence type="ECO:0000313" key="5">
    <source>
        <dbReference type="Proteomes" id="UP000324575"/>
    </source>
</evidence>
<dbReference type="Gene3D" id="2.60.120.260">
    <property type="entry name" value="Galactose-binding domain-like"/>
    <property type="match status" value="2"/>
</dbReference>
<dbReference type="InterPro" id="IPR012341">
    <property type="entry name" value="6hp_glycosidase-like_sf"/>
</dbReference>
<dbReference type="PANTHER" id="PTHR33307:SF6">
    <property type="entry name" value="ALPHA-RHAMNOSIDASE (EUROFUNG)-RELATED"/>
    <property type="match status" value="1"/>
</dbReference>
<comment type="caution">
    <text evidence="4">The sequence shown here is derived from an EMBL/GenBank/DDBJ whole genome shotgun (WGS) entry which is preliminary data.</text>
</comment>
<sequence>MQATFSAKLKSGKADVWDSGTVQSGELHLVPYGGRKLVSGGDYYWRVIVYDQNRRASEKSDIARFSLGLLERSEWKGDWIKHPEASKKQHTWFRKKITINDKTASAFIHVASTGNHELYINGRKADERVLAPVLARLDKRILYVTYDITSFLQPGENVIALWFAPGWSRYSSFTNAVDQALLVQLNGKTAQGELFTLHSDASWKCAESYSRNQGNFQLFDMGGEEMNGQLYTTAWNTLNFDDNNWKYARKISPLKNGKEPILSAHTTDPSRIIETIPAVNITDTIPETWLVDMGKHFTGFLEAHFNGLRAGDTVSIRISDRPDKIDNFHQDHLYIARGEKGEFFRNRFNYFSGRYVYFKGLKQKPELAGITGYALTSAPERTGYFESSDEMLNRMYDIDRWTYEMCTVEGYTSDCPNRERLGYGSEGGWQTSWGIGLPCFASGAFYIKNVRDWSDVQYPDGRINHVTPQSIDIAGSVFVRLHPDECRLGTLLGLRRQKDSGRSLQSRKTLARFSEYPPAQRFTGTLCR</sequence>
<dbReference type="InterPro" id="IPR013737">
    <property type="entry name" value="Bac_rhamnosid_N"/>
</dbReference>
<accession>A0A5M8NXX7</accession>
<dbReference type="InterPro" id="IPR035396">
    <property type="entry name" value="Bac_rhamnosid6H"/>
</dbReference>
<protein>
    <recommendedName>
        <fullName evidence="6">Alpha-L-rhamnosidase</fullName>
    </recommendedName>
</protein>
<dbReference type="Pfam" id="PF25788">
    <property type="entry name" value="Ig_Rha78A_N"/>
    <property type="match status" value="1"/>
</dbReference>
<dbReference type="SUPFAM" id="SSF49785">
    <property type="entry name" value="Galactose-binding domain-like"/>
    <property type="match status" value="1"/>
</dbReference>
<feature type="domain" description="Bacterial alpha-L-rhamnosidase N-terminal" evidence="2">
    <location>
        <begin position="102"/>
        <end position="272"/>
    </location>
</feature>
<dbReference type="Gene3D" id="1.50.10.10">
    <property type="match status" value="1"/>
</dbReference>
<dbReference type="GO" id="GO:0005975">
    <property type="term" value="P:carbohydrate metabolic process"/>
    <property type="evidence" value="ECO:0007669"/>
    <property type="project" value="InterPro"/>
</dbReference>
<evidence type="ECO:0000259" key="3">
    <source>
        <dbReference type="Pfam" id="PF17389"/>
    </source>
</evidence>
<name>A0A5M8NXX7_9BACT</name>
<dbReference type="EMBL" id="SNRX01000050">
    <property type="protein sequence ID" value="KAA6300764.1"/>
    <property type="molecule type" value="Genomic_DNA"/>
</dbReference>
<evidence type="ECO:0000313" key="4">
    <source>
        <dbReference type="EMBL" id="KAA6300764.1"/>
    </source>
</evidence>
<evidence type="ECO:0000259" key="2">
    <source>
        <dbReference type="Pfam" id="PF08531"/>
    </source>
</evidence>
<dbReference type="PANTHER" id="PTHR33307">
    <property type="entry name" value="ALPHA-RHAMNOSIDASE (EUROFUNG)"/>
    <property type="match status" value="1"/>
</dbReference>
<dbReference type="Pfam" id="PF05592">
    <property type="entry name" value="Bac_rhamnosid"/>
    <property type="match status" value="1"/>
</dbReference>
<dbReference type="AlphaFoldDB" id="A0A5M8NXX7"/>